<dbReference type="HAMAP" id="MF_01185">
    <property type="entry name" value="FliW"/>
    <property type="match status" value="1"/>
</dbReference>
<evidence type="ECO:0000256" key="4">
    <source>
        <dbReference type="HAMAP-Rule" id="MF_01185"/>
    </source>
</evidence>
<dbReference type="AlphaFoldDB" id="A0A8J7K7W0"/>
<keyword evidence="2 4" id="KW-1005">Bacterial flagellum biogenesis</keyword>
<dbReference type="GO" id="GO:0044780">
    <property type="term" value="P:bacterial-type flagellum assembly"/>
    <property type="evidence" value="ECO:0007669"/>
    <property type="project" value="UniProtKB-UniRule"/>
</dbReference>
<dbReference type="Gene3D" id="2.30.290.10">
    <property type="entry name" value="BH3618-like"/>
    <property type="match status" value="1"/>
</dbReference>
<dbReference type="PANTHER" id="PTHR39190">
    <property type="entry name" value="FLAGELLAR ASSEMBLY FACTOR FLIW"/>
    <property type="match status" value="1"/>
</dbReference>
<evidence type="ECO:0000256" key="1">
    <source>
        <dbReference type="ARBA" id="ARBA00022490"/>
    </source>
</evidence>
<dbReference type="RefSeq" id="WP_194115213.1">
    <property type="nucleotide sequence ID" value="NZ_JADFUA010000002.1"/>
</dbReference>
<dbReference type="Pfam" id="PF02623">
    <property type="entry name" value="FliW"/>
    <property type="match status" value="1"/>
</dbReference>
<reference evidence="5 6" key="1">
    <citation type="submission" date="2020-10" db="EMBL/GenBank/DDBJ databases">
        <title>The genome sequence of Chitinilyticum litopenaei 4Y14.</title>
        <authorList>
            <person name="Liu Y."/>
        </authorList>
    </citation>
    <scope>NUCLEOTIDE SEQUENCE [LARGE SCALE GENOMIC DNA]</scope>
    <source>
        <strain evidence="5 6">4Y14</strain>
    </source>
</reference>
<dbReference type="Proteomes" id="UP000604481">
    <property type="component" value="Unassembled WGS sequence"/>
</dbReference>
<protein>
    <recommendedName>
        <fullName evidence="4">Flagellar assembly factor FliW</fullName>
    </recommendedName>
</protein>
<dbReference type="InterPro" id="IPR024046">
    <property type="entry name" value="Flagellar_assmbl_FliW_dom_sf"/>
</dbReference>
<dbReference type="SUPFAM" id="SSF141457">
    <property type="entry name" value="BH3618-like"/>
    <property type="match status" value="1"/>
</dbReference>
<comment type="subcellular location">
    <subcellularLocation>
        <location evidence="4">Cytoplasm</location>
    </subcellularLocation>
</comment>
<keyword evidence="1 4" id="KW-0963">Cytoplasm</keyword>
<evidence type="ECO:0000313" key="5">
    <source>
        <dbReference type="EMBL" id="MBE9608683.1"/>
    </source>
</evidence>
<keyword evidence="5" id="KW-0969">Cilium</keyword>
<comment type="caution">
    <text evidence="5">The sequence shown here is derived from an EMBL/GenBank/DDBJ whole genome shotgun (WGS) entry which is preliminary data.</text>
</comment>
<dbReference type="GO" id="GO:0006417">
    <property type="term" value="P:regulation of translation"/>
    <property type="evidence" value="ECO:0007669"/>
    <property type="project" value="UniProtKB-KW"/>
</dbReference>
<accession>A0A8J7K7W0</accession>
<comment type="subunit">
    <text evidence="4">Interacts with translational regulator CsrA and flagellin(s).</text>
</comment>
<keyword evidence="6" id="KW-1185">Reference proteome</keyword>
<organism evidence="5 6">
    <name type="scientific">Chitinilyticum piscinae</name>
    <dbReference type="NCBI Taxonomy" id="2866724"/>
    <lineage>
        <taxon>Bacteria</taxon>
        <taxon>Pseudomonadati</taxon>
        <taxon>Pseudomonadota</taxon>
        <taxon>Betaproteobacteria</taxon>
        <taxon>Neisseriales</taxon>
        <taxon>Chitinibacteraceae</taxon>
        <taxon>Chitinilyticum</taxon>
    </lineage>
</organism>
<keyword evidence="4" id="KW-0143">Chaperone</keyword>
<dbReference type="GO" id="GO:0005737">
    <property type="term" value="C:cytoplasm"/>
    <property type="evidence" value="ECO:0007669"/>
    <property type="project" value="UniProtKB-SubCell"/>
</dbReference>
<evidence type="ECO:0000256" key="2">
    <source>
        <dbReference type="ARBA" id="ARBA00022795"/>
    </source>
</evidence>
<sequence>MQQFSTPFGTIDVDPATVIDFPLGLPGFEQCHRFKLLHEERDAPTVYWLQSLDDAEVCFSVIEADRLGLNYQVKLSDEECALIALDDASQAQLLLMLARDDASDKVKALTQSPLVLNLQARKGMQKAGLRAQIVLTND</sequence>
<keyword evidence="5" id="KW-0282">Flagellum</keyword>
<dbReference type="PANTHER" id="PTHR39190:SF1">
    <property type="entry name" value="FLAGELLAR ASSEMBLY FACTOR FLIW"/>
    <property type="match status" value="1"/>
</dbReference>
<name>A0A8J7K7W0_9NEIS</name>
<comment type="similarity">
    <text evidence="4">Belongs to the FliW family.</text>
</comment>
<comment type="function">
    <text evidence="4">Acts as an anti-CsrA protein, binds CsrA and prevents it from repressing translation of its target genes, one of which is flagellin. Binds to flagellin and participates in the assembly of the flagellum.</text>
</comment>
<gene>
    <name evidence="4 5" type="primary">fliW</name>
    <name evidence="5" type="ORF">INR99_04905</name>
</gene>
<evidence type="ECO:0000313" key="6">
    <source>
        <dbReference type="Proteomes" id="UP000604481"/>
    </source>
</evidence>
<dbReference type="InterPro" id="IPR003775">
    <property type="entry name" value="Flagellar_assembly_factor_FliW"/>
</dbReference>
<keyword evidence="5" id="KW-0966">Cell projection</keyword>
<keyword evidence="3 4" id="KW-0810">Translation regulation</keyword>
<evidence type="ECO:0000256" key="3">
    <source>
        <dbReference type="ARBA" id="ARBA00022845"/>
    </source>
</evidence>
<proteinExistence type="inferred from homology"/>
<dbReference type="EMBL" id="JADFUA010000002">
    <property type="protein sequence ID" value="MBE9608683.1"/>
    <property type="molecule type" value="Genomic_DNA"/>
</dbReference>